<protein>
    <recommendedName>
        <fullName evidence="3">Molybdopterin cofactor biosynthesis C (MoaC) domain-containing protein</fullName>
    </recommendedName>
</protein>
<dbReference type="Pfam" id="PF01967">
    <property type="entry name" value="MoaC"/>
    <property type="match status" value="1"/>
</dbReference>
<gene>
    <name evidence="4" type="ORF">METZ01_LOCUS75076</name>
</gene>
<comment type="pathway">
    <text evidence="1">Cofactor biosynthesis; molybdopterin biosynthesis.</text>
</comment>
<sequence length="157" mass="17088">MISHLNKKNKPTIVDISSKKITNRIAIAQGIVEFSKSTYKKIESLKTKKGEIKSIAIIAGILGAKKTSDVIPLCHNINIENIDIDIQAIKKISSLKVTSSVKSSGKTGVEMEALNGVSVACLTIYDMCKSIDKNIVIKDIRLVKKKGGKSDFSKSKK</sequence>
<accession>A0A381U1V9</accession>
<keyword evidence="2" id="KW-0501">Molybdenum cofactor biosynthesis</keyword>
<evidence type="ECO:0000259" key="3">
    <source>
        <dbReference type="Pfam" id="PF01967"/>
    </source>
</evidence>
<evidence type="ECO:0000256" key="1">
    <source>
        <dbReference type="ARBA" id="ARBA00005046"/>
    </source>
</evidence>
<proteinExistence type="predicted"/>
<dbReference type="EMBL" id="UINC01005581">
    <property type="protein sequence ID" value="SVA22222.1"/>
    <property type="molecule type" value="Genomic_DNA"/>
</dbReference>
<name>A0A381U1V9_9ZZZZ</name>
<dbReference type="NCBIfam" id="NF006870">
    <property type="entry name" value="PRK09364.1"/>
    <property type="match status" value="1"/>
</dbReference>
<dbReference type="UniPathway" id="UPA00344"/>
<evidence type="ECO:0000256" key="2">
    <source>
        <dbReference type="ARBA" id="ARBA00023150"/>
    </source>
</evidence>
<dbReference type="InterPro" id="IPR023045">
    <property type="entry name" value="MoaC"/>
</dbReference>
<reference evidence="4" key="1">
    <citation type="submission" date="2018-05" db="EMBL/GenBank/DDBJ databases">
        <authorList>
            <person name="Lanie J.A."/>
            <person name="Ng W.-L."/>
            <person name="Kazmierczak K.M."/>
            <person name="Andrzejewski T.M."/>
            <person name="Davidsen T.M."/>
            <person name="Wayne K.J."/>
            <person name="Tettelin H."/>
            <person name="Glass J.I."/>
            <person name="Rusch D."/>
            <person name="Podicherti R."/>
            <person name="Tsui H.-C.T."/>
            <person name="Winkler M.E."/>
        </authorList>
    </citation>
    <scope>NUCLEOTIDE SEQUENCE</scope>
</reference>
<feature type="domain" description="Molybdopterin cofactor biosynthesis C (MoaC)" evidence="3">
    <location>
        <begin position="14"/>
        <end position="148"/>
    </location>
</feature>
<evidence type="ECO:0000313" key="4">
    <source>
        <dbReference type="EMBL" id="SVA22222.1"/>
    </source>
</evidence>
<dbReference type="InterPro" id="IPR036522">
    <property type="entry name" value="MoaC_sf"/>
</dbReference>
<dbReference type="SUPFAM" id="SSF55040">
    <property type="entry name" value="Molybdenum cofactor biosynthesis protein C, MoaC"/>
    <property type="match status" value="1"/>
</dbReference>
<organism evidence="4">
    <name type="scientific">marine metagenome</name>
    <dbReference type="NCBI Taxonomy" id="408172"/>
    <lineage>
        <taxon>unclassified sequences</taxon>
        <taxon>metagenomes</taxon>
        <taxon>ecological metagenomes</taxon>
    </lineage>
</organism>
<dbReference type="GO" id="GO:0006777">
    <property type="term" value="P:Mo-molybdopterin cofactor biosynthetic process"/>
    <property type="evidence" value="ECO:0007669"/>
    <property type="project" value="UniProtKB-KW"/>
</dbReference>
<dbReference type="InterPro" id="IPR002820">
    <property type="entry name" value="Mopterin_CF_biosynth-C_dom"/>
</dbReference>
<dbReference type="NCBIfam" id="TIGR00581">
    <property type="entry name" value="moaC"/>
    <property type="match status" value="1"/>
</dbReference>
<dbReference type="Gene3D" id="3.30.70.640">
    <property type="entry name" value="Molybdopterin cofactor biosynthesis C (MoaC) domain"/>
    <property type="match status" value="1"/>
</dbReference>
<dbReference type="AlphaFoldDB" id="A0A381U1V9"/>